<dbReference type="AlphaFoldDB" id="A0AAD4KMC6"/>
<dbReference type="InterPro" id="IPR029045">
    <property type="entry name" value="ClpP/crotonase-like_dom_sf"/>
</dbReference>
<feature type="signal peptide" evidence="2">
    <location>
        <begin position="1"/>
        <end position="22"/>
    </location>
</feature>
<keyword evidence="5" id="KW-1185">Reference proteome</keyword>
<organism evidence="4 5">
    <name type="scientific">Talaromyces proteolyticus</name>
    <dbReference type="NCBI Taxonomy" id="1131652"/>
    <lineage>
        <taxon>Eukaryota</taxon>
        <taxon>Fungi</taxon>
        <taxon>Dikarya</taxon>
        <taxon>Ascomycota</taxon>
        <taxon>Pezizomycotina</taxon>
        <taxon>Eurotiomycetes</taxon>
        <taxon>Eurotiomycetidae</taxon>
        <taxon>Eurotiales</taxon>
        <taxon>Trichocomaceae</taxon>
        <taxon>Talaromyces</taxon>
        <taxon>Talaromyces sect. Bacilispori</taxon>
    </lineage>
</organism>
<feature type="domain" description="CPAF-like PDZ" evidence="3">
    <location>
        <begin position="152"/>
        <end position="269"/>
    </location>
</feature>
<gene>
    <name evidence="4" type="ORF">BGW36DRAFT_430295</name>
</gene>
<dbReference type="Pfam" id="PF23658">
    <property type="entry name" value="PDZ_CPAF_rel"/>
    <property type="match status" value="1"/>
</dbReference>
<dbReference type="RefSeq" id="XP_046069951.1">
    <property type="nucleotide sequence ID" value="XM_046220826.1"/>
</dbReference>
<dbReference type="Proteomes" id="UP001201262">
    <property type="component" value="Unassembled WGS sequence"/>
</dbReference>
<reference evidence="4" key="1">
    <citation type="submission" date="2021-12" db="EMBL/GenBank/DDBJ databases">
        <title>Convergent genome expansion in fungi linked to evolution of root-endophyte symbiosis.</title>
        <authorList>
            <consortium name="DOE Joint Genome Institute"/>
            <person name="Ke Y.-H."/>
            <person name="Bonito G."/>
            <person name="Liao H.-L."/>
            <person name="Looney B."/>
            <person name="Rojas-Flechas A."/>
            <person name="Nash J."/>
            <person name="Hameed K."/>
            <person name="Schadt C."/>
            <person name="Martin F."/>
            <person name="Crous P.W."/>
            <person name="Miettinen O."/>
            <person name="Magnuson J.K."/>
            <person name="Labbe J."/>
            <person name="Jacobson D."/>
            <person name="Doktycz M.J."/>
            <person name="Veneault-Fourrey C."/>
            <person name="Kuo A."/>
            <person name="Mondo S."/>
            <person name="Calhoun S."/>
            <person name="Riley R."/>
            <person name="Ohm R."/>
            <person name="LaButti K."/>
            <person name="Andreopoulos B."/>
            <person name="Pangilinan J."/>
            <person name="Nolan M."/>
            <person name="Tritt A."/>
            <person name="Clum A."/>
            <person name="Lipzen A."/>
            <person name="Daum C."/>
            <person name="Barry K."/>
            <person name="Grigoriev I.V."/>
            <person name="Vilgalys R."/>
        </authorList>
    </citation>
    <scope>NUCLEOTIDE SEQUENCE</scope>
    <source>
        <strain evidence="4">PMI_201</strain>
    </source>
</reference>
<name>A0AAD4KMC6_9EURO</name>
<feature type="region of interest" description="Disordered" evidence="1">
    <location>
        <begin position="287"/>
        <end position="326"/>
    </location>
</feature>
<dbReference type="EMBL" id="JAJTJA010000009">
    <property type="protein sequence ID" value="KAH8694281.1"/>
    <property type="molecule type" value="Genomic_DNA"/>
</dbReference>
<dbReference type="InterPro" id="IPR056186">
    <property type="entry name" value="PDZ_CPAF-rel"/>
</dbReference>
<comment type="caution">
    <text evidence="4">The sequence shown here is derived from an EMBL/GenBank/DDBJ whole genome shotgun (WGS) entry which is preliminary data.</text>
</comment>
<feature type="chain" id="PRO_5041993179" description="CPAF-like PDZ domain-containing protein" evidence="2">
    <location>
        <begin position="23"/>
        <end position="738"/>
    </location>
</feature>
<evidence type="ECO:0000259" key="3">
    <source>
        <dbReference type="Pfam" id="PF23658"/>
    </source>
</evidence>
<dbReference type="GO" id="GO:0006508">
    <property type="term" value="P:proteolysis"/>
    <property type="evidence" value="ECO:0007669"/>
    <property type="project" value="InterPro"/>
</dbReference>
<dbReference type="GeneID" id="70251113"/>
<evidence type="ECO:0000256" key="2">
    <source>
        <dbReference type="SAM" id="SignalP"/>
    </source>
</evidence>
<dbReference type="GO" id="GO:0008236">
    <property type="term" value="F:serine-type peptidase activity"/>
    <property type="evidence" value="ECO:0007669"/>
    <property type="project" value="InterPro"/>
</dbReference>
<protein>
    <recommendedName>
        <fullName evidence="3">CPAF-like PDZ domain-containing protein</fullName>
    </recommendedName>
</protein>
<feature type="compositionally biased region" description="Low complexity" evidence="1">
    <location>
        <begin position="288"/>
        <end position="316"/>
    </location>
</feature>
<dbReference type="PANTHER" id="PTHR37049">
    <property type="entry name" value="PEPTIDASE S41 FAMILY PROTEIN"/>
    <property type="match status" value="1"/>
</dbReference>
<evidence type="ECO:0000256" key="1">
    <source>
        <dbReference type="SAM" id="MobiDB-lite"/>
    </source>
</evidence>
<dbReference type="InterPro" id="IPR052766">
    <property type="entry name" value="S41A_metabolite_peptidase"/>
</dbReference>
<evidence type="ECO:0000313" key="4">
    <source>
        <dbReference type="EMBL" id="KAH8694281.1"/>
    </source>
</evidence>
<proteinExistence type="predicted"/>
<sequence length="738" mass="78268">MHSNFQAIASGLVVILATGVLGASEDPCTEISNSYARESSSQKRVHVPAQLAVDCLTSMPFDSEKGVSFIDEYSKYLEFQSDLELLANPPPSSLSNRVDLRAGLQSIRSYASRGLYSNQFHFDSDLMDLINSANDGHLLITPCSSTAFTFMASDLVLVSISVDGVSSPQVYTQHDAKLLAAGLNDISPVTYINGVGAAALIEYQSRFQRLQDPDARYNMMLSNLPYNGQGVSNSEPFAAETVWRETSSYYLTFANQSSQSYDVLAVVTAPGGFSYKSGSDLFEGLCGTTTSPTTSPSGTPSTSASASAPAVPSSTSTPPPTTYPTPVMREEHNLVVGYYPDEPGLEDVAVLSVPTFETADATGLDALAPFAEIAQYFVGNATLDGKKRIIVDVQNNGGGVVDSGFALFSVFFPNETLYSATRFRAHDALDFMGTIFNGINPDNVSETIQEGLSSSGLVVQLMDNPNQESTFGNWNDFFGPYDADGIPSTSLVAEFNFGVEANPSTNPINTDGLGGDLNSMTPPFAPEDIIVLTDGRCSSTCTIFTDHMISKGVKTVAMGGRPSSNPMQAIGGIKGSQVEVLSNIDTGSQLAVSLLNGSITAGTPLLTTENMTRFEKVMPIPLENFPLPLAAGDRNSINYRNTYTKTDETTPTQFVYELATCHLFYTAQTLVNPAVTWAQAANATWGSGSCVGGIQAGNSIGSQSFDDNVSSNSENDSVSSPGTHTALGLLLALGSGMD</sequence>
<dbReference type="SUPFAM" id="SSF52096">
    <property type="entry name" value="ClpP/crotonase"/>
    <property type="match status" value="1"/>
</dbReference>
<accession>A0AAD4KMC6</accession>
<evidence type="ECO:0000313" key="5">
    <source>
        <dbReference type="Proteomes" id="UP001201262"/>
    </source>
</evidence>
<dbReference type="Gene3D" id="3.90.226.10">
    <property type="entry name" value="2-enoyl-CoA Hydratase, Chain A, domain 1"/>
    <property type="match status" value="1"/>
</dbReference>
<keyword evidence="2" id="KW-0732">Signal</keyword>
<dbReference type="PANTHER" id="PTHR37049:SF4">
    <property type="entry name" value="RHODANESE DOMAIN-CONTAINING PROTEIN"/>
    <property type="match status" value="1"/>
</dbReference>